<dbReference type="RefSeq" id="WP_379595886.1">
    <property type="nucleotide sequence ID" value="NZ_JBHUDE010000008.1"/>
</dbReference>
<dbReference type="EMBL" id="JBHUDE010000008">
    <property type="protein sequence ID" value="MFD1606510.1"/>
    <property type="molecule type" value="Genomic_DNA"/>
</dbReference>
<evidence type="ECO:0000256" key="1">
    <source>
        <dbReference type="ARBA" id="ARBA00022737"/>
    </source>
</evidence>
<gene>
    <name evidence="5" type="ORF">ACFSBH_02370</name>
</gene>
<accession>A0ABW4HMU4</accession>
<evidence type="ECO:0000313" key="5">
    <source>
        <dbReference type="EMBL" id="MFD1606510.1"/>
    </source>
</evidence>
<protein>
    <submittedName>
        <fullName evidence="5">CBS domain-containing protein</fullName>
    </submittedName>
</protein>
<evidence type="ECO:0000313" key="6">
    <source>
        <dbReference type="Proteomes" id="UP001597221"/>
    </source>
</evidence>
<dbReference type="SUPFAM" id="SSF54631">
    <property type="entry name" value="CBS-domain pair"/>
    <property type="match status" value="1"/>
</dbReference>
<dbReference type="Pfam" id="PF00571">
    <property type="entry name" value="CBS"/>
    <property type="match status" value="1"/>
</dbReference>
<reference evidence="6" key="1">
    <citation type="journal article" date="2019" name="Int. J. Syst. Evol. Microbiol.">
        <title>The Global Catalogue of Microorganisms (GCM) 10K type strain sequencing project: providing services to taxonomists for standard genome sequencing and annotation.</title>
        <authorList>
            <consortium name="The Broad Institute Genomics Platform"/>
            <consortium name="The Broad Institute Genome Sequencing Center for Infectious Disease"/>
            <person name="Wu L."/>
            <person name="Ma J."/>
        </authorList>
    </citation>
    <scope>NUCLEOTIDE SEQUENCE [LARGE SCALE GENOMIC DNA]</scope>
    <source>
        <strain evidence="6">CGMCC 1.12376</strain>
    </source>
</reference>
<dbReference type="Gene3D" id="3.90.1280.20">
    <property type="match status" value="1"/>
</dbReference>
<dbReference type="PANTHER" id="PTHR22777">
    <property type="entry name" value="HEMOLYSIN-RELATED"/>
    <property type="match status" value="1"/>
</dbReference>
<dbReference type="PROSITE" id="PS51371">
    <property type="entry name" value="CBS"/>
    <property type="match status" value="1"/>
</dbReference>
<comment type="caution">
    <text evidence="5">The sequence shown here is derived from an EMBL/GenBank/DDBJ whole genome shotgun (WGS) entry which is preliminary data.</text>
</comment>
<feature type="domain" description="CBS" evidence="4">
    <location>
        <begin position="18"/>
        <end position="76"/>
    </location>
</feature>
<keyword evidence="6" id="KW-1185">Reference proteome</keyword>
<name>A0ABW4HMU4_9BACI</name>
<dbReference type="InterPro" id="IPR046342">
    <property type="entry name" value="CBS_dom_sf"/>
</dbReference>
<proteinExistence type="predicted"/>
<organism evidence="5 6">
    <name type="scientific">Oceanobacillus luteolus</name>
    <dbReference type="NCBI Taxonomy" id="1274358"/>
    <lineage>
        <taxon>Bacteria</taxon>
        <taxon>Bacillati</taxon>
        <taxon>Bacillota</taxon>
        <taxon>Bacilli</taxon>
        <taxon>Bacillales</taxon>
        <taxon>Bacillaceae</taxon>
        <taxon>Oceanobacillus</taxon>
    </lineage>
</organism>
<evidence type="ECO:0000259" key="4">
    <source>
        <dbReference type="PROSITE" id="PS51371"/>
    </source>
</evidence>
<sequence length="123" mass="14292">MVVEPLTTTSSFLAPRFSDTNPLFVHEYHSIEWVLNKMTKEKKHMAIVLEEYGGTEGMITHEDVIETMLGFEIEDETDLEGDSLVEKLTETEIICNGKIPLHRLNTIFIPIFQKKKMFLRDIY</sequence>
<evidence type="ECO:0000256" key="2">
    <source>
        <dbReference type="ARBA" id="ARBA00023122"/>
    </source>
</evidence>
<keyword evidence="2 3" id="KW-0129">CBS domain</keyword>
<evidence type="ECO:0000256" key="3">
    <source>
        <dbReference type="PROSITE-ProRule" id="PRU00703"/>
    </source>
</evidence>
<dbReference type="InterPro" id="IPR000644">
    <property type="entry name" value="CBS_dom"/>
</dbReference>
<dbReference type="Proteomes" id="UP001597221">
    <property type="component" value="Unassembled WGS sequence"/>
</dbReference>
<keyword evidence="1" id="KW-0677">Repeat</keyword>
<dbReference type="PANTHER" id="PTHR22777:SF17">
    <property type="entry name" value="UPF0053 PROTEIN SLL0260"/>
    <property type="match status" value="1"/>
</dbReference>